<sequence>MTQLLIHAGEADPASPALRTGGLPLAPAGFAWPSCETCDGAMQFLAHLPSADGLAVSVFMCQNDPGMCDEWDPAAGGNSAHAFSGALVPLTAPARGETTLGAVSAARVDEVAQPSYGDARTAWAEQHGVSPRQVLGSLGGEPQWIQGDETPTCPSCASPMPFVAHLEEGADDATGINLGGGGLGYVFACTTHETATFLWQC</sequence>
<accession>A0ABV5KFL3</accession>
<reference evidence="1 2" key="1">
    <citation type="submission" date="2024-09" db="EMBL/GenBank/DDBJ databases">
        <authorList>
            <person name="Sun Q."/>
            <person name="Mori K."/>
        </authorList>
    </citation>
    <scope>NUCLEOTIDE SEQUENCE [LARGE SCALE GENOMIC DNA]</scope>
    <source>
        <strain evidence="1 2">JCM 9626</strain>
    </source>
</reference>
<comment type="caution">
    <text evidence="1">The sequence shown here is derived from an EMBL/GenBank/DDBJ whole genome shotgun (WGS) entry which is preliminary data.</text>
</comment>
<organism evidence="1 2">
    <name type="scientific">Nocardioides plantarum</name>
    <dbReference type="NCBI Taxonomy" id="29299"/>
    <lineage>
        <taxon>Bacteria</taxon>
        <taxon>Bacillati</taxon>
        <taxon>Actinomycetota</taxon>
        <taxon>Actinomycetes</taxon>
        <taxon>Propionibacteriales</taxon>
        <taxon>Nocardioidaceae</taxon>
        <taxon>Nocardioides</taxon>
    </lineage>
</organism>
<evidence type="ECO:0008006" key="3">
    <source>
        <dbReference type="Google" id="ProtNLM"/>
    </source>
</evidence>
<gene>
    <name evidence="1" type="ORF">ACFFRI_20520</name>
</gene>
<name>A0ABV5KFL3_9ACTN</name>
<evidence type="ECO:0000313" key="2">
    <source>
        <dbReference type="Proteomes" id="UP001589750"/>
    </source>
</evidence>
<dbReference type="Proteomes" id="UP001589750">
    <property type="component" value="Unassembled WGS sequence"/>
</dbReference>
<evidence type="ECO:0000313" key="1">
    <source>
        <dbReference type="EMBL" id="MFB9315441.1"/>
    </source>
</evidence>
<protein>
    <recommendedName>
        <fullName evidence="3">DUF1963 domain-containing protein</fullName>
    </recommendedName>
</protein>
<keyword evidence="2" id="KW-1185">Reference proteome</keyword>
<dbReference type="EMBL" id="JBHMDG010000034">
    <property type="protein sequence ID" value="MFB9315441.1"/>
    <property type="molecule type" value="Genomic_DNA"/>
</dbReference>
<dbReference type="RefSeq" id="WP_140009235.1">
    <property type="nucleotide sequence ID" value="NZ_JBHMDG010000034.1"/>
</dbReference>
<proteinExistence type="predicted"/>